<dbReference type="InterPro" id="IPR050261">
    <property type="entry name" value="FrsA_esterase"/>
</dbReference>
<reference evidence="2 3" key="1">
    <citation type="submission" date="2016-07" db="EMBL/GenBank/DDBJ databases">
        <title>Genome analysis of Flavihumibacter stibioxidans YS-17.</title>
        <authorList>
            <person name="Shi K."/>
            <person name="Han Y."/>
            <person name="Wang G."/>
        </authorList>
    </citation>
    <scope>NUCLEOTIDE SEQUENCE [LARGE SCALE GENOMIC DNA]</scope>
    <source>
        <strain evidence="2 3">YS-17</strain>
    </source>
</reference>
<dbReference type="PANTHER" id="PTHR22946">
    <property type="entry name" value="DIENELACTONE HYDROLASE DOMAIN-CONTAINING PROTEIN-RELATED"/>
    <property type="match status" value="1"/>
</dbReference>
<dbReference type="RefSeq" id="WP_187255436.1">
    <property type="nucleotide sequence ID" value="NZ_JBHULF010000006.1"/>
</dbReference>
<comment type="caution">
    <text evidence="2">The sequence shown here is derived from an EMBL/GenBank/DDBJ whole genome shotgun (WGS) entry which is preliminary data.</text>
</comment>
<evidence type="ECO:0000313" key="3">
    <source>
        <dbReference type="Proteomes" id="UP000765802"/>
    </source>
</evidence>
<feature type="domain" description="Dienelactone hydrolase" evidence="1">
    <location>
        <begin position="84"/>
        <end position="196"/>
    </location>
</feature>
<dbReference type="Gene3D" id="3.40.50.1820">
    <property type="entry name" value="alpha/beta hydrolase"/>
    <property type="match status" value="1"/>
</dbReference>
<accession>A0ABR7M525</accession>
<dbReference type="GO" id="GO:0016787">
    <property type="term" value="F:hydrolase activity"/>
    <property type="evidence" value="ECO:0007669"/>
    <property type="project" value="UniProtKB-KW"/>
</dbReference>
<protein>
    <submittedName>
        <fullName evidence="2">Hydrolase</fullName>
    </submittedName>
</protein>
<evidence type="ECO:0000313" key="2">
    <source>
        <dbReference type="EMBL" id="MBC6490111.1"/>
    </source>
</evidence>
<dbReference type="EMBL" id="MBUA01000001">
    <property type="protein sequence ID" value="MBC6490111.1"/>
    <property type="molecule type" value="Genomic_DNA"/>
</dbReference>
<proteinExistence type="predicted"/>
<name>A0ABR7M525_9BACT</name>
<sequence>MHFELKEEVEIPVGNVTVSGDLVIPSGSSGIVVFSHGSGSSRFSPRNRMVANYLHKRRLGTLLFDLLTREEDINYSNRFDIDLLTRRLVSVTEWLETQPVATEHSIGYFGASTGAASALRAAAALPQIAAVVSRGGRPDLAMEVLDRVAAPVLLIVGSRDFDVIQMNQQALAQLKYVKKLSIIPDATHLFEEPGTMEQVCEVAAEWFIRYLQ</sequence>
<dbReference type="Proteomes" id="UP000765802">
    <property type="component" value="Unassembled WGS sequence"/>
</dbReference>
<dbReference type="InterPro" id="IPR029058">
    <property type="entry name" value="AB_hydrolase_fold"/>
</dbReference>
<dbReference type="Pfam" id="PF01738">
    <property type="entry name" value="DLH"/>
    <property type="match status" value="1"/>
</dbReference>
<evidence type="ECO:0000259" key="1">
    <source>
        <dbReference type="Pfam" id="PF01738"/>
    </source>
</evidence>
<dbReference type="SUPFAM" id="SSF53474">
    <property type="entry name" value="alpha/beta-Hydrolases"/>
    <property type="match status" value="1"/>
</dbReference>
<dbReference type="InterPro" id="IPR002925">
    <property type="entry name" value="Dienelactn_hydro"/>
</dbReference>
<keyword evidence="2" id="KW-0378">Hydrolase</keyword>
<gene>
    <name evidence="2" type="ORF">BC349_03965</name>
</gene>
<organism evidence="2 3">
    <name type="scientific">Flavihumibacter stibioxidans</name>
    <dbReference type="NCBI Taxonomy" id="1834163"/>
    <lineage>
        <taxon>Bacteria</taxon>
        <taxon>Pseudomonadati</taxon>
        <taxon>Bacteroidota</taxon>
        <taxon>Chitinophagia</taxon>
        <taxon>Chitinophagales</taxon>
        <taxon>Chitinophagaceae</taxon>
        <taxon>Flavihumibacter</taxon>
    </lineage>
</organism>
<keyword evidence="3" id="KW-1185">Reference proteome</keyword>